<evidence type="ECO:0000313" key="3">
    <source>
        <dbReference type="Proteomes" id="UP000502136"/>
    </source>
</evidence>
<dbReference type="PROSITE" id="PS50206">
    <property type="entry name" value="RHODANESE_3"/>
    <property type="match status" value="1"/>
</dbReference>
<sequence length="156" mass="16822">MPRRRGAPQPRQGAVAQADEAAGDLRLARLGASGGACGVRGQNQGEAGRGVDKVSKVQTTEELLKRLEQGEAINLVDVREDEEWEDGHIAQARHVALSRLQESMDELRPEDGTIWLICRSGARSGRACDYLSAVGYDVVNVEGGMLSWPGEIVTGR</sequence>
<dbReference type="InterPro" id="IPR001763">
    <property type="entry name" value="Rhodanese-like_dom"/>
</dbReference>
<organism evidence="2 3">
    <name type="scientific">Paenibacillus albicereus</name>
    <dbReference type="NCBI Taxonomy" id="2726185"/>
    <lineage>
        <taxon>Bacteria</taxon>
        <taxon>Bacillati</taxon>
        <taxon>Bacillota</taxon>
        <taxon>Bacilli</taxon>
        <taxon>Bacillales</taxon>
        <taxon>Paenibacillaceae</taxon>
        <taxon>Paenibacillus</taxon>
    </lineage>
</organism>
<reference evidence="2 3" key="1">
    <citation type="submission" date="2020-04" db="EMBL/GenBank/DDBJ databases">
        <title>Novel Paenibacillus strain UniB2 isolated from commercial digestive syrup.</title>
        <authorList>
            <person name="Thorat V."/>
            <person name="Kirdat K."/>
            <person name="Tiwarekar B."/>
            <person name="Yadav A."/>
        </authorList>
    </citation>
    <scope>NUCLEOTIDE SEQUENCE [LARGE SCALE GENOMIC DNA]</scope>
    <source>
        <strain evidence="2 3">UniB2</strain>
    </source>
</reference>
<evidence type="ECO:0000313" key="2">
    <source>
        <dbReference type="EMBL" id="QJC52200.1"/>
    </source>
</evidence>
<gene>
    <name evidence="2" type="ORF">HGI30_11950</name>
</gene>
<keyword evidence="3" id="KW-1185">Reference proteome</keyword>
<dbReference type="InterPro" id="IPR050229">
    <property type="entry name" value="GlpE_sulfurtransferase"/>
</dbReference>
<dbReference type="KEGG" id="palr:HGI30_11950"/>
<feature type="domain" description="Rhodanese" evidence="1">
    <location>
        <begin position="69"/>
        <end position="154"/>
    </location>
</feature>
<dbReference type="PANTHER" id="PTHR43031">
    <property type="entry name" value="FAD-DEPENDENT OXIDOREDUCTASE"/>
    <property type="match status" value="1"/>
</dbReference>
<dbReference type="SUPFAM" id="SSF52821">
    <property type="entry name" value="Rhodanese/Cell cycle control phosphatase"/>
    <property type="match status" value="1"/>
</dbReference>
<proteinExistence type="predicted"/>
<name>A0A6H2GXQ8_9BACL</name>
<dbReference type="SMART" id="SM00450">
    <property type="entry name" value="RHOD"/>
    <property type="match status" value="1"/>
</dbReference>
<dbReference type="EMBL" id="CP051428">
    <property type="protein sequence ID" value="QJC52200.1"/>
    <property type="molecule type" value="Genomic_DNA"/>
</dbReference>
<dbReference type="Pfam" id="PF00581">
    <property type="entry name" value="Rhodanese"/>
    <property type="match status" value="1"/>
</dbReference>
<accession>A0A6H2GXQ8</accession>
<dbReference type="AlphaFoldDB" id="A0A6H2GXQ8"/>
<dbReference type="CDD" id="cd00158">
    <property type="entry name" value="RHOD"/>
    <property type="match status" value="1"/>
</dbReference>
<dbReference type="InterPro" id="IPR036873">
    <property type="entry name" value="Rhodanese-like_dom_sf"/>
</dbReference>
<dbReference type="Gene3D" id="3.40.250.10">
    <property type="entry name" value="Rhodanese-like domain"/>
    <property type="match status" value="1"/>
</dbReference>
<evidence type="ECO:0000259" key="1">
    <source>
        <dbReference type="PROSITE" id="PS50206"/>
    </source>
</evidence>
<dbReference type="Proteomes" id="UP000502136">
    <property type="component" value="Chromosome"/>
</dbReference>
<protein>
    <submittedName>
        <fullName evidence="2">Rhodanese-like domain-containing protein</fullName>
    </submittedName>
</protein>
<dbReference type="PANTHER" id="PTHR43031:SF17">
    <property type="entry name" value="SULFURTRANSFERASE YTWF-RELATED"/>
    <property type="match status" value="1"/>
</dbReference>